<gene>
    <name evidence="2" type="ORF">SD10_14255</name>
</gene>
<dbReference type="OrthoDB" id="942589at2"/>
<evidence type="ECO:0000313" key="2">
    <source>
        <dbReference type="EMBL" id="AKD55889.1"/>
    </source>
</evidence>
<dbReference type="Proteomes" id="UP000033054">
    <property type="component" value="Chromosome"/>
</dbReference>
<protein>
    <recommendedName>
        <fullName evidence="1">Outer membrane protein beta-barrel domain-containing protein</fullName>
    </recommendedName>
</protein>
<dbReference type="KEGG" id="srd:SD10_14255"/>
<dbReference type="Pfam" id="PF13568">
    <property type="entry name" value="OMP_b-brl_2"/>
    <property type="match status" value="1"/>
</dbReference>
<accession>A0A0E3ZV23</accession>
<dbReference type="AlphaFoldDB" id="A0A0E3ZV23"/>
<keyword evidence="3" id="KW-1185">Reference proteome</keyword>
<name>A0A0E3ZV23_9BACT</name>
<dbReference type="PATRIC" id="fig|1379870.5.peg.3099"/>
<proteinExistence type="predicted"/>
<reference evidence="2 3" key="1">
    <citation type="journal article" date="2014" name="Curr. Microbiol.">
        <title>Spirosoma radiotolerans sp. nov., a gamma-radiation-resistant bacterium isolated from gamma ray-irradiated soil.</title>
        <authorList>
            <person name="Lee J.J."/>
            <person name="Srinivasan S."/>
            <person name="Lim S."/>
            <person name="Joe M."/>
            <person name="Im S."/>
            <person name="Bae S.I."/>
            <person name="Park K.R."/>
            <person name="Han J.H."/>
            <person name="Park S.H."/>
            <person name="Joo B.M."/>
            <person name="Park S.J."/>
            <person name="Kim M.K."/>
        </authorList>
    </citation>
    <scope>NUCLEOTIDE SEQUENCE [LARGE SCALE GENOMIC DNA]</scope>
    <source>
        <strain evidence="2 3">DG5A</strain>
    </source>
</reference>
<evidence type="ECO:0000259" key="1">
    <source>
        <dbReference type="Pfam" id="PF13568"/>
    </source>
</evidence>
<dbReference type="RefSeq" id="WP_046574494.1">
    <property type="nucleotide sequence ID" value="NZ_CP010429.1"/>
</dbReference>
<sequence>MNLDLRLLIALLWFPATLVFGQQKLSVSATVVPTYSHTFYNSRFFYPNSAGQIVEPIYMSGKRWAPGYSAGVSVLYNYAPGWSVASGIWYQQLTTRQARQTAAGEGTTTVRNRAIRIPILLNYATSAKRLSPYFSLGFLTDIPMSARVVVVRSGQSTQNLILEANRRPVFNLMLGAGAKYQLNRRYTLMAQPIWTYQLGQLGGANTDNPRFELSLLTQVAYSF</sequence>
<feature type="domain" description="Outer membrane protein beta-barrel" evidence="1">
    <location>
        <begin position="54"/>
        <end position="181"/>
    </location>
</feature>
<dbReference type="EMBL" id="CP010429">
    <property type="protein sequence ID" value="AKD55889.1"/>
    <property type="molecule type" value="Genomic_DNA"/>
</dbReference>
<organism evidence="2 3">
    <name type="scientific">Spirosoma radiotolerans</name>
    <dbReference type="NCBI Taxonomy" id="1379870"/>
    <lineage>
        <taxon>Bacteria</taxon>
        <taxon>Pseudomonadati</taxon>
        <taxon>Bacteroidota</taxon>
        <taxon>Cytophagia</taxon>
        <taxon>Cytophagales</taxon>
        <taxon>Cytophagaceae</taxon>
        <taxon>Spirosoma</taxon>
    </lineage>
</organism>
<evidence type="ECO:0000313" key="3">
    <source>
        <dbReference type="Proteomes" id="UP000033054"/>
    </source>
</evidence>
<dbReference type="InterPro" id="IPR025665">
    <property type="entry name" value="Beta-barrel_OMP_2"/>
</dbReference>
<dbReference type="Gene3D" id="2.40.160.20">
    <property type="match status" value="1"/>
</dbReference>
<dbReference type="HOGENOM" id="CLU_1249982_0_0_10"/>